<organism evidence="2 3">
    <name type="scientific">Pilimelia anulata</name>
    <dbReference type="NCBI Taxonomy" id="53371"/>
    <lineage>
        <taxon>Bacteria</taxon>
        <taxon>Bacillati</taxon>
        <taxon>Actinomycetota</taxon>
        <taxon>Actinomycetes</taxon>
        <taxon>Micromonosporales</taxon>
        <taxon>Micromonosporaceae</taxon>
        <taxon>Pilimelia</taxon>
    </lineage>
</organism>
<name>A0A8J3BDT8_9ACTN</name>
<evidence type="ECO:0000313" key="3">
    <source>
        <dbReference type="Proteomes" id="UP000649739"/>
    </source>
</evidence>
<reference evidence="2" key="1">
    <citation type="journal article" date="2014" name="Int. J. Syst. Evol. Microbiol.">
        <title>Complete genome sequence of Corynebacterium casei LMG S-19264T (=DSM 44701T), isolated from a smear-ripened cheese.</title>
        <authorList>
            <consortium name="US DOE Joint Genome Institute (JGI-PGF)"/>
            <person name="Walter F."/>
            <person name="Albersmeier A."/>
            <person name="Kalinowski J."/>
            <person name="Ruckert C."/>
        </authorList>
    </citation>
    <scope>NUCLEOTIDE SEQUENCE</scope>
    <source>
        <strain evidence="2">JCM 3090</strain>
    </source>
</reference>
<keyword evidence="1" id="KW-0472">Membrane</keyword>
<evidence type="ECO:0000313" key="2">
    <source>
        <dbReference type="EMBL" id="GGK03227.1"/>
    </source>
</evidence>
<proteinExistence type="predicted"/>
<comment type="caution">
    <text evidence="2">The sequence shown here is derived from an EMBL/GenBank/DDBJ whole genome shotgun (WGS) entry which is preliminary data.</text>
</comment>
<dbReference type="Proteomes" id="UP000649739">
    <property type="component" value="Unassembled WGS sequence"/>
</dbReference>
<reference evidence="2" key="2">
    <citation type="submission" date="2020-09" db="EMBL/GenBank/DDBJ databases">
        <authorList>
            <person name="Sun Q."/>
            <person name="Ohkuma M."/>
        </authorList>
    </citation>
    <scope>NUCLEOTIDE SEQUENCE</scope>
    <source>
        <strain evidence="2">JCM 3090</strain>
    </source>
</reference>
<dbReference type="RefSeq" id="WP_189171378.1">
    <property type="nucleotide sequence ID" value="NZ_BMQB01000008.1"/>
</dbReference>
<dbReference type="EMBL" id="BMQB01000008">
    <property type="protein sequence ID" value="GGK03227.1"/>
    <property type="molecule type" value="Genomic_DNA"/>
</dbReference>
<protein>
    <submittedName>
        <fullName evidence="2">Uncharacterized protein</fullName>
    </submittedName>
</protein>
<keyword evidence="3" id="KW-1185">Reference proteome</keyword>
<accession>A0A8J3BDT8</accession>
<keyword evidence="1" id="KW-1133">Transmembrane helix</keyword>
<feature type="transmembrane region" description="Helical" evidence="1">
    <location>
        <begin position="25"/>
        <end position="46"/>
    </location>
</feature>
<keyword evidence="1" id="KW-0812">Transmembrane</keyword>
<dbReference type="AlphaFoldDB" id="A0A8J3BDT8"/>
<gene>
    <name evidence="2" type="ORF">GCM10010123_36440</name>
</gene>
<sequence>MYGKVTGGVGAAGGLAALADTGISIIWLLIGAVALIGLGGALLRFVPRREN</sequence>
<evidence type="ECO:0000256" key="1">
    <source>
        <dbReference type="SAM" id="Phobius"/>
    </source>
</evidence>